<dbReference type="Proteomes" id="UP001354989">
    <property type="component" value="Chromosome"/>
</dbReference>
<name>A0ABN6L5S9_9BACT</name>
<dbReference type="RefSeq" id="WP_332922736.1">
    <property type="nucleotide sequence ID" value="NZ_AP025292.1"/>
</dbReference>
<keyword evidence="2" id="KW-1185">Reference proteome</keyword>
<gene>
    <name evidence="1" type="ORF">PEPS_08020</name>
</gene>
<proteinExistence type="predicted"/>
<organism evidence="1 2">
    <name type="scientific">Persicobacter psychrovividus</name>
    <dbReference type="NCBI Taxonomy" id="387638"/>
    <lineage>
        <taxon>Bacteria</taxon>
        <taxon>Pseudomonadati</taxon>
        <taxon>Bacteroidota</taxon>
        <taxon>Cytophagia</taxon>
        <taxon>Cytophagales</taxon>
        <taxon>Persicobacteraceae</taxon>
        <taxon>Persicobacter</taxon>
    </lineage>
</organism>
<evidence type="ECO:0000313" key="2">
    <source>
        <dbReference type="Proteomes" id="UP001354989"/>
    </source>
</evidence>
<evidence type="ECO:0008006" key="3">
    <source>
        <dbReference type="Google" id="ProtNLM"/>
    </source>
</evidence>
<reference evidence="1 2" key="1">
    <citation type="submission" date="2021-12" db="EMBL/GenBank/DDBJ databases">
        <title>Genome sequencing of bacteria with rrn-lacking chromosome and rrn-plasmid.</title>
        <authorList>
            <person name="Anda M."/>
            <person name="Iwasaki W."/>
        </authorList>
    </citation>
    <scope>NUCLEOTIDE SEQUENCE [LARGE SCALE GENOMIC DNA]</scope>
    <source>
        <strain evidence="1 2">NBRC 101262</strain>
    </source>
</reference>
<evidence type="ECO:0000313" key="1">
    <source>
        <dbReference type="EMBL" id="BDC98521.1"/>
    </source>
</evidence>
<sequence length="524" mass="63087">MAKQQTDHLFQLIKSLSKSEKRNFKLYVKRNSSSEGAKFLQLFDLIDKQDEYDEKLLMKKAKDIKKVQLSNLKAHLYKQLLTSLRLNYKNNDIAINIREQIDYAKILYNRGLYMQSLKILDKAKAVAYKYSRLRQIKTIIEFEKRIESQFITRSISSRAEDLTQESKKVDIISNRISVFSDMAILLYGLFLKKGHTYDGAHREEADAIMEAHMPMFEEQELCFPEKLNLYHAKQWYYFLTQDFFNAYRYCYKWVSLFDEEPLMKPTMPDMYLKGLDNMLNTCFLSAYYGKFEYFYKVLEQVGEDETLMNIPNIKILYFSSWSNHYINYRFIDGEFEKGIEVIPKIEEGLQEHKRHLDKQIILSLYYKIACLYFGNADYKLAIKYLNLIITERNTDLRGDIHAFARLLIVICYFELQEYDYLEYLLKSTYRYLMKEEELYEVQRVVLRFIRRLPFLLPDQLMDEFKKYRALLEELRNDPRELRPFLYLDLIIWLDHKIEQKSIAQLSQERYKMAFTLKEPELKNS</sequence>
<dbReference type="EMBL" id="AP025292">
    <property type="protein sequence ID" value="BDC98521.1"/>
    <property type="molecule type" value="Genomic_DNA"/>
</dbReference>
<protein>
    <recommendedName>
        <fullName evidence="3">Tetratricopeptide repeat protein</fullName>
    </recommendedName>
</protein>
<accession>A0ABN6L5S9</accession>